<evidence type="ECO:0008006" key="3">
    <source>
        <dbReference type="Google" id="ProtNLM"/>
    </source>
</evidence>
<dbReference type="EMBL" id="WEGJ01000010">
    <property type="protein sequence ID" value="MQY13107.1"/>
    <property type="molecule type" value="Genomic_DNA"/>
</dbReference>
<gene>
    <name evidence="1" type="ORF">SRB5_32480</name>
</gene>
<dbReference type="Pfam" id="PF11209">
    <property type="entry name" value="LmeA"/>
    <property type="match status" value="1"/>
</dbReference>
<organism evidence="1 2">
    <name type="scientific">Streptomyces smaragdinus</name>
    <dbReference type="NCBI Taxonomy" id="2585196"/>
    <lineage>
        <taxon>Bacteria</taxon>
        <taxon>Bacillati</taxon>
        <taxon>Actinomycetota</taxon>
        <taxon>Actinomycetes</taxon>
        <taxon>Kitasatosporales</taxon>
        <taxon>Streptomycetaceae</taxon>
        <taxon>Streptomyces</taxon>
    </lineage>
</organism>
<accession>A0A7K0CI09</accession>
<comment type="caution">
    <text evidence="1">The sequence shown here is derived from an EMBL/GenBank/DDBJ whole genome shotgun (WGS) entry which is preliminary data.</text>
</comment>
<reference evidence="1 2" key="1">
    <citation type="submission" date="2019-10" db="EMBL/GenBank/DDBJ databases">
        <title>Streptomyces smaragdinus sp. nov. and Streptomyces fabii sp. nov., isolated from the gut of fungus growing-termite Macrotermes natalensis.</title>
        <authorList>
            <person name="Schwitalla J."/>
            <person name="Benndorf R."/>
            <person name="Martin K."/>
            <person name="De Beer W."/>
            <person name="Kaster A.-K."/>
            <person name="Vollmers J."/>
            <person name="Poulsen M."/>
            <person name="Beemelmanns C."/>
        </authorList>
    </citation>
    <scope>NUCLEOTIDE SEQUENCE [LARGE SCALE GENOMIC DNA]</scope>
    <source>
        <strain evidence="1 2">RB5</strain>
    </source>
</reference>
<keyword evidence="2" id="KW-1185">Reference proteome</keyword>
<dbReference type="Proteomes" id="UP000466345">
    <property type="component" value="Unassembled WGS sequence"/>
</dbReference>
<dbReference type="AlphaFoldDB" id="A0A7K0CI09"/>
<protein>
    <recommendedName>
        <fullName evidence="3">DUF2993 domain-containing protein</fullName>
    </recommendedName>
</protein>
<evidence type="ECO:0000313" key="1">
    <source>
        <dbReference type="EMBL" id="MQY13107.1"/>
    </source>
</evidence>
<proteinExistence type="predicted"/>
<dbReference type="OrthoDB" id="3215846at2"/>
<evidence type="ECO:0000313" key="2">
    <source>
        <dbReference type="Proteomes" id="UP000466345"/>
    </source>
</evidence>
<sequence>MRPLRLARVSLIVVVTLAALALAADRVAVRLVQAEAEDRIRQEYDLSKSPEITIRGFPFLTQVLHRRFGRVDVNLSGVRAAGEGDSSLTLVEAKARLYDLKVSGGSWDHATAARATGDVRFSYADVGRAIPGNVVRVSYGGKDLAGQDQVKATVGVTFLGQRIENSATGTITVENGDTIHLRATNIEGADAVPGLSDYLRERIDYEWKIDDLPSGIELKDVQVNRDGIAISGKGTNVELSR</sequence>
<dbReference type="InterPro" id="IPR021373">
    <property type="entry name" value="DUF2993"/>
</dbReference>
<name>A0A7K0CI09_9ACTN</name>
<dbReference type="RefSeq" id="WP_153452684.1">
    <property type="nucleotide sequence ID" value="NZ_WEGJ01000010.1"/>
</dbReference>